<accession>A0ABY6J3S5</accession>
<dbReference type="Gene3D" id="1.10.10.60">
    <property type="entry name" value="Homeodomain-like"/>
    <property type="match status" value="1"/>
</dbReference>
<reference evidence="5" key="1">
    <citation type="submission" date="2022-10" db="EMBL/GenBank/DDBJ databases">
        <title>Chitinophaga sp. nov., isolated from soil.</title>
        <authorList>
            <person name="Jeon C.O."/>
        </authorList>
    </citation>
    <scope>NUCLEOTIDE SEQUENCE</scope>
    <source>
        <strain evidence="5">R8</strain>
    </source>
</reference>
<dbReference type="InterPro" id="IPR009057">
    <property type="entry name" value="Homeodomain-like_sf"/>
</dbReference>
<dbReference type="InterPro" id="IPR037923">
    <property type="entry name" value="HTH-like"/>
</dbReference>
<dbReference type="PANTHER" id="PTHR43280:SF32">
    <property type="entry name" value="TRANSCRIPTIONAL REGULATORY PROTEIN"/>
    <property type="match status" value="1"/>
</dbReference>
<dbReference type="SUPFAM" id="SSF51215">
    <property type="entry name" value="Regulatory protein AraC"/>
    <property type="match status" value="1"/>
</dbReference>
<evidence type="ECO:0000256" key="2">
    <source>
        <dbReference type="ARBA" id="ARBA00023125"/>
    </source>
</evidence>
<evidence type="ECO:0000256" key="3">
    <source>
        <dbReference type="ARBA" id="ARBA00023163"/>
    </source>
</evidence>
<evidence type="ECO:0000313" key="5">
    <source>
        <dbReference type="EMBL" id="UYQ92981.1"/>
    </source>
</evidence>
<dbReference type="Proteomes" id="UP001162741">
    <property type="component" value="Chromosome"/>
</dbReference>
<proteinExistence type="predicted"/>
<dbReference type="PRINTS" id="PR00032">
    <property type="entry name" value="HTHARAC"/>
</dbReference>
<evidence type="ECO:0000256" key="1">
    <source>
        <dbReference type="ARBA" id="ARBA00023015"/>
    </source>
</evidence>
<dbReference type="SUPFAM" id="SSF46689">
    <property type="entry name" value="Homeodomain-like"/>
    <property type="match status" value="1"/>
</dbReference>
<feature type="domain" description="HTH araC/xylS-type" evidence="4">
    <location>
        <begin position="190"/>
        <end position="288"/>
    </location>
</feature>
<dbReference type="EMBL" id="CP107006">
    <property type="protein sequence ID" value="UYQ92981.1"/>
    <property type="molecule type" value="Genomic_DNA"/>
</dbReference>
<gene>
    <name evidence="5" type="ORF">MKQ68_23150</name>
</gene>
<evidence type="ECO:0000259" key="4">
    <source>
        <dbReference type="PROSITE" id="PS01124"/>
    </source>
</evidence>
<dbReference type="SMART" id="SM00342">
    <property type="entry name" value="HTH_ARAC"/>
    <property type="match status" value="1"/>
</dbReference>
<sequence>MPNPKAISEIPYQQLPLKGQFSVFDLGAFANELSRFPHTHETFEIIWFTKAKGQHVVDFVSYELEDDMLFFLRPGQVHQVLDSRREGHVIVFTEKFFFSNKHERDTQFDLTSLFDYSQAYAPVRIRPQAANAALGLIELMYAEAAITDPKYSRSILKNHLNAFLLLAEREKRSNLANTISEKTQFDNRVLQLRHILEQHFRKEHQAAFYADAVALTPKRLSEITKDAVGKTVTEMLHDRLVLEAKRQLAYSQRSVKEICYELGFEDPAYFSRFFRNHTGYSPHDFRDAMFK</sequence>
<dbReference type="RefSeq" id="WP_264281138.1">
    <property type="nucleotide sequence ID" value="NZ_CP107006.1"/>
</dbReference>
<keyword evidence="3" id="KW-0804">Transcription</keyword>
<dbReference type="PANTHER" id="PTHR43280">
    <property type="entry name" value="ARAC-FAMILY TRANSCRIPTIONAL REGULATOR"/>
    <property type="match status" value="1"/>
</dbReference>
<organism evidence="5 6">
    <name type="scientific">Chitinophaga horti</name>
    <dbReference type="NCBI Taxonomy" id="2920382"/>
    <lineage>
        <taxon>Bacteria</taxon>
        <taxon>Pseudomonadati</taxon>
        <taxon>Bacteroidota</taxon>
        <taxon>Chitinophagia</taxon>
        <taxon>Chitinophagales</taxon>
        <taxon>Chitinophagaceae</taxon>
        <taxon>Chitinophaga</taxon>
    </lineage>
</organism>
<keyword evidence="2" id="KW-0238">DNA-binding</keyword>
<keyword evidence="1" id="KW-0805">Transcription regulation</keyword>
<name>A0ABY6J3S5_9BACT</name>
<dbReference type="PROSITE" id="PS01124">
    <property type="entry name" value="HTH_ARAC_FAMILY_2"/>
    <property type="match status" value="1"/>
</dbReference>
<protein>
    <submittedName>
        <fullName evidence="5">Helix-turn-helix transcriptional regulator</fullName>
    </submittedName>
</protein>
<dbReference type="InterPro" id="IPR020449">
    <property type="entry name" value="Tscrpt_reg_AraC-type_HTH"/>
</dbReference>
<dbReference type="Pfam" id="PF12833">
    <property type="entry name" value="HTH_18"/>
    <property type="match status" value="1"/>
</dbReference>
<dbReference type="InterPro" id="IPR018060">
    <property type="entry name" value="HTH_AraC"/>
</dbReference>
<evidence type="ECO:0000313" key="6">
    <source>
        <dbReference type="Proteomes" id="UP001162741"/>
    </source>
</evidence>
<keyword evidence="6" id="KW-1185">Reference proteome</keyword>